<protein>
    <submittedName>
        <fullName evidence="1">RHS repeat-associated core domain-containing protein</fullName>
    </submittedName>
</protein>
<evidence type="ECO:0000313" key="2">
    <source>
        <dbReference type="Proteomes" id="UP001243195"/>
    </source>
</evidence>
<comment type="caution">
    <text evidence="1">The sequence shown here is derived from an EMBL/GenBank/DDBJ whole genome shotgun (WGS) entry which is preliminary data.</text>
</comment>
<reference evidence="1" key="1">
    <citation type="submission" date="2023-08" db="EMBL/GenBank/DDBJ databases">
        <title>Emergence of clinically-relevant ST2 carbapenem-resistant Acinetobacter baumannii strains in hospital sewages in Zhejiang, East of China.</title>
        <authorList>
            <person name="Kaichao C."/>
            <person name="Zhang R."/>
        </authorList>
    </citation>
    <scope>NUCLEOTIDE SEQUENCE</scope>
    <source>
        <strain evidence="1">M-SY-60</strain>
    </source>
</reference>
<gene>
    <name evidence="1" type="ORF">RFH51_15405</name>
</gene>
<accession>A0AAW8JNR4</accession>
<dbReference type="Proteomes" id="UP001243195">
    <property type="component" value="Unassembled WGS sequence"/>
</dbReference>
<dbReference type="EMBL" id="JAVIDA010000027">
    <property type="protein sequence ID" value="MDQ9072845.1"/>
    <property type="molecule type" value="Genomic_DNA"/>
</dbReference>
<dbReference type="AlphaFoldDB" id="A0AAW8JNR4"/>
<dbReference type="NCBIfam" id="TIGR03696">
    <property type="entry name" value="Rhs_assc_core"/>
    <property type="match status" value="1"/>
</dbReference>
<evidence type="ECO:0000313" key="1">
    <source>
        <dbReference type="EMBL" id="MDQ9072845.1"/>
    </source>
</evidence>
<dbReference type="Gene3D" id="2.180.10.10">
    <property type="entry name" value="RHS repeat-associated core"/>
    <property type="match status" value="1"/>
</dbReference>
<name>A0AAW8JNR4_9GAMM</name>
<dbReference type="InterPro" id="IPR022385">
    <property type="entry name" value="Rhs_assc_core"/>
</dbReference>
<organism evidence="1 2">
    <name type="scientific">Acinetobacter gerneri</name>
    <dbReference type="NCBI Taxonomy" id="202952"/>
    <lineage>
        <taxon>Bacteria</taxon>
        <taxon>Pseudomonadati</taxon>
        <taxon>Pseudomonadota</taxon>
        <taxon>Gammaproteobacteria</taxon>
        <taxon>Moraxellales</taxon>
        <taxon>Moraxellaceae</taxon>
        <taxon>Acinetobacter</taxon>
    </lineage>
</organism>
<proteinExistence type="predicted"/>
<sequence length="40" mass="4812">MDGRDKALFSLKCKDDETGLHYNRYRYYSPYAGMFISKDR</sequence>